<sequence length="542" mass="57636">MISPKQCLPFWLAASALALTGCGSGGEDASSAALAKKGGSAASEPMQVYATKVTDCASGDHPESALQGQVPAAMRTSANPFKGFNCNLELIGQQRGVGGNWSSARFKSAGRTCAYHSTAMPNPNRPKGTEGAQVIDITDPTHPLRTMSLSTSGMLDSWEGLRANQRRKLLYSANAANGGGNGDFDVYDLSGDCGSPQWMSTTALTFLKDGATPTQAAAKGHEGSISPDGLTYYIGDLANRRYYAVDVTNPARPKLIATFNMDNSPIGKTPHGLSISKDGNRAYVVAVGIPSPEQVADPTYAQNGFLVLDTSEVQARKPNAQMKVISATAFRDGSLAQHTITTKIRGKPYLVMVDEAGSGGISGDATVPSKLACAQGMSPFPMARIYDMSDEKHPQPVSKLGLETHDPNNCDAVLPDIAGLGIFTYGSHYCSVDNLENATTLACSYFNSGIRVFDIREPAHPKEIAYFNPPSQLDKTAVPGSNHVGFGQWRQGGPDWCASRLDFDHQNGTLTTMCQDNGLLVMKFKKGVWPFDNSAEAAEDED</sequence>
<evidence type="ECO:0000313" key="3">
    <source>
        <dbReference type="Proteomes" id="UP000622890"/>
    </source>
</evidence>
<dbReference type="Gene3D" id="2.130.10.10">
    <property type="entry name" value="YVTN repeat-like/Quinoprotein amine dehydrogenase"/>
    <property type="match status" value="1"/>
</dbReference>
<dbReference type="Proteomes" id="UP000622890">
    <property type="component" value="Unassembled WGS sequence"/>
</dbReference>
<proteinExistence type="predicted"/>
<evidence type="ECO:0000256" key="1">
    <source>
        <dbReference type="SAM" id="SignalP"/>
    </source>
</evidence>
<protein>
    <recommendedName>
        <fullName evidence="4">Lipoprotein</fullName>
    </recommendedName>
</protein>
<keyword evidence="1" id="KW-0732">Signal</keyword>
<dbReference type="EMBL" id="JAEPBG010000008">
    <property type="protein sequence ID" value="MBK4736666.1"/>
    <property type="molecule type" value="Genomic_DNA"/>
</dbReference>
<accession>A0A934STU7</accession>
<comment type="caution">
    <text evidence="2">The sequence shown here is derived from an EMBL/GenBank/DDBJ whole genome shotgun (WGS) entry which is preliminary data.</text>
</comment>
<name>A0A934STU7_9BURK</name>
<dbReference type="InterPro" id="IPR015943">
    <property type="entry name" value="WD40/YVTN_repeat-like_dom_sf"/>
</dbReference>
<dbReference type="AlphaFoldDB" id="A0A934STU7"/>
<dbReference type="PROSITE" id="PS51257">
    <property type="entry name" value="PROKAR_LIPOPROTEIN"/>
    <property type="match status" value="1"/>
</dbReference>
<feature type="chain" id="PRO_5037947086" description="Lipoprotein" evidence="1">
    <location>
        <begin position="19"/>
        <end position="542"/>
    </location>
</feature>
<reference evidence="2" key="1">
    <citation type="submission" date="2021-01" db="EMBL/GenBank/DDBJ databases">
        <title>Genome sequence of strain Noviherbaspirillum sp. DKR-6.</title>
        <authorList>
            <person name="Chaudhary D.K."/>
        </authorList>
    </citation>
    <scope>NUCLEOTIDE SEQUENCE</scope>
    <source>
        <strain evidence="2">DKR-6</strain>
    </source>
</reference>
<organism evidence="2 3">
    <name type="scientific">Noviherbaspirillum pedocola</name>
    <dbReference type="NCBI Taxonomy" id="2801341"/>
    <lineage>
        <taxon>Bacteria</taxon>
        <taxon>Pseudomonadati</taxon>
        <taxon>Pseudomonadota</taxon>
        <taxon>Betaproteobacteria</taxon>
        <taxon>Burkholderiales</taxon>
        <taxon>Oxalobacteraceae</taxon>
        <taxon>Noviherbaspirillum</taxon>
    </lineage>
</organism>
<feature type="signal peptide" evidence="1">
    <location>
        <begin position="1"/>
        <end position="18"/>
    </location>
</feature>
<dbReference type="SUPFAM" id="SSF75011">
    <property type="entry name" value="3-carboxy-cis,cis-mucoante lactonizing enzyme"/>
    <property type="match status" value="1"/>
</dbReference>
<gene>
    <name evidence="2" type="ORF">JJB74_18730</name>
</gene>
<dbReference type="RefSeq" id="WP_200594313.1">
    <property type="nucleotide sequence ID" value="NZ_JAEPBG010000008.1"/>
</dbReference>
<evidence type="ECO:0000313" key="2">
    <source>
        <dbReference type="EMBL" id="MBK4736666.1"/>
    </source>
</evidence>
<keyword evidence="3" id="KW-1185">Reference proteome</keyword>
<evidence type="ECO:0008006" key="4">
    <source>
        <dbReference type="Google" id="ProtNLM"/>
    </source>
</evidence>